<gene>
    <name evidence="5" type="ORF">EBO15_29155</name>
</gene>
<keyword evidence="6" id="KW-1185">Reference proteome</keyword>
<dbReference type="SUPFAM" id="SSF53756">
    <property type="entry name" value="UDP-Glycosyltransferase/glycogen phosphorylase"/>
    <property type="match status" value="1"/>
</dbReference>
<dbReference type="Gene3D" id="3.40.50.2000">
    <property type="entry name" value="Glycogen Phosphorylase B"/>
    <property type="match status" value="2"/>
</dbReference>
<keyword evidence="1" id="KW-0328">Glycosyltransferase</keyword>
<comment type="caution">
    <text evidence="5">The sequence shown here is derived from an EMBL/GenBank/DDBJ whole genome shotgun (WGS) entry which is preliminary data.</text>
</comment>
<dbReference type="GO" id="GO:1901137">
    <property type="term" value="P:carbohydrate derivative biosynthetic process"/>
    <property type="evidence" value="ECO:0007669"/>
    <property type="project" value="UniProtKB-ARBA"/>
</dbReference>
<dbReference type="PANTHER" id="PTHR45947">
    <property type="entry name" value="SULFOQUINOVOSYL TRANSFERASE SQD2"/>
    <property type="match status" value="1"/>
</dbReference>
<reference evidence="5 6" key="1">
    <citation type="submission" date="2018-10" db="EMBL/GenBank/DDBJ databases">
        <title>Isolation from soil.</title>
        <authorList>
            <person name="Hu J."/>
        </authorList>
    </citation>
    <scope>NUCLEOTIDE SEQUENCE [LARGE SCALE GENOMIC DNA]</scope>
    <source>
        <strain evidence="5 6">NEAU-Ht49</strain>
    </source>
</reference>
<sequence length="439" mass="46677">MAARPDPERADRPVPFGPVGRISGPRVRPRGADAAEAPGPHLMIGEDAAAGAGIGPQDRPLRVLHVSQPTTGGVAGYLVQTVAAQRRRGWEVFVASPQDGTLASDLRGEGVPHHVWEAGRSPGPGMLGEARRLRRIIGAVGPDVVHLHSSKAGLAGRLPGVAPGRPVIFQPHGWSWLSGGGVLAHASAWWERRAAHRADAIVCVGDGERRQGVEKRIRERLWTIRNGVDLTRFPPADQRERELARERLRFPRDAPLVVCLGRVTRQKGQDLLLSAWDRVAAACPDAELAIVGSGDALDELRRRGGDRVRFLPDVTGPRDWLAAAHVVALPSRWEGLPLVALEALAVGRSVVASRIPGLAEVVTSEVGALVTCGDVDALAQAIIRRLRDPGLLADEAEAAGVLVRDFDMVETQSRLCALTLAVAMGTADAPALSSPVPVS</sequence>
<evidence type="ECO:0000313" key="5">
    <source>
        <dbReference type="EMBL" id="RMI39636.1"/>
    </source>
</evidence>
<evidence type="ECO:0000256" key="3">
    <source>
        <dbReference type="SAM" id="MobiDB-lite"/>
    </source>
</evidence>
<keyword evidence="2 5" id="KW-0808">Transferase</keyword>
<evidence type="ECO:0000313" key="6">
    <source>
        <dbReference type="Proteomes" id="UP000282674"/>
    </source>
</evidence>
<evidence type="ECO:0000256" key="1">
    <source>
        <dbReference type="ARBA" id="ARBA00022676"/>
    </source>
</evidence>
<dbReference type="InterPro" id="IPR050194">
    <property type="entry name" value="Glycosyltransferase_grp1"/>
</dbReference>
<dbReference type="GO" id="GO:0016758">
    <property type="term" value="F:hexosyltransferase activity"/>
    <property type="evidence" value="ECO:0007669"/>
    <property type="project" value="TreeGrafter"/>
</dbReference>
<evidence type="ECO:0000256" key="2">
    <source>
        <dbReference type="ARBA" id="ARBA00022679"/>
    </source>
</evidence>
<accession>A0A3M2LRD2</accession>
<name>A0A3M2LRD2_9ACTN</name>
<dbReference type="EMBL" id="RFFG01000064">
    <property type="protein sequence ID" value="RMI39636.1"/>
    <property type="molecule type" value="Genomic_DNA"/>
</dbReference>
<proteinExistence type="predicted"/>
<protein>
    <submittedName>
        <fullName evidence="5">Glycosyltransferase family 1 protein</fullName>
    </submittedName>
</protein>
<feature type="domain" description="Glycosyltransferase subfamily 4-like N-terminal" evidence="4">
    <location>
        <begin position="72"/>
        <end position="227"/>
    </location>
</feature>
<dbReference type="Pfam" id="PF13579">
    <property type="entry name" value="Glyco_trans_4_4"/>
    <property type="match status" value="1"/>
</dbReference>
<organism evidence="5 6">
    <name type="scientific">Actinomadura harenae</name>
    <dbReference type="NCBI Taxonomy" id="2483351"/>
    <lineage>
        <taxon>Bacteria</taxon>
        <taxon>Bacillati</taxon>
        <taxon>Actinomycetota</taxon>
        <taxon>Actinomycetes</taxon>
        <taxon>Streptosporangiales</taxon>
        <taxon>Thermomonosporaceae</taxon>
        <taxon>Actinomadura</taxon>
    </lineage>
</organism>
<evidence type="ECO:0000259" key="4">
    <source>
        <dbReference type="Pfam" id="PF13579"/>
    </source>
</evidence>
<dbReference type="PANTHER" id="PTHR45947:SF3">
    <property type="entry name" value="SULFOQUINOVOSYL TRANSFERASE SQD2"/>
    <property type="match status" value="1"/>
</dbReference>
<dbReference type="Pfam" id="PF13692">
    <property type="entry name" value="Glyco_trans_1_4"/>
    <property type="match status" value="1"/>
</dbReference>
<dbReference type="AlphaFoldDB" id="A0A3M2LRD2"/>
<dbReference type="Proteomes" id="UP000282674">
    <property type="component" value="Unassembled WGS sequence"/>
</dbReference>
<feature type="region of interest" description="Disordered" evidence="3">
    <location>
        <begin position="1"/>
        <end position="40"/>
    </location>
</feature>
<dbReference type="InterPro" id="IPR028098">
    <property type="entry name" value="Glyco_trans_4-like_N"/>
</dbReference>
<feature type="compositionally biased region" description="Basic and acidic residues" evidence="3">
    <location>
        <begin position="1"/>
        <end position="12"/>
    </location>
</feature>